<proteinExistence type="predicted"/>
<gene>
    <name evidence="2" type="ORF">SAMN05216174_102104</name>
</gene>
<evidence type="ECO:0000313" key="3">
    <source>
        <dbReference type="Proteomes" id="UP000199501"/>
    </source>
</evidence>
<organism evidence="2 3">
    <name type="scientific">Actinokineospora iranica</name>
    <dbReference type="NCBI Taxonomy" id="1271860"/>
    <lineage>
        <taxon>Bacteria</taxon>
        <taxon>Bacillati</taxon>
        <taxon>Actinomycetota</taxon>
        <taxon>Actinomycetes</taxon>
        <taxon>Pseudonocardiales</taxon>
        <taxon>Pseudonocardiaceae</taxon>
        <taxon>Actinokineospora</taxon>
    </lineage>
</organism>
<dbReference type="RefSeq" id="WP_139190533.1">
    <property type="nucleotide sequence ID" value="NZ_FMZZ01000002.1"/>
</dbReference>
<feature type="region of interest" description="Disordered" evidence="1">
    <location>
        <begin position="1"/>
        <end position="67"/>
    </location>
</feature>
<accession>A0A1G6LK15</accession>
<protein>
    <submittedName>
        <fullName evidence="2">Uncharacterized protein</fullName>
    </submittedName>
</protein>
<evidence type="ECO:0000256" key="1">
    <source>
        <dbReference type="SAM" id="MobiDB-lite"/>
    </source>
</evidence>
<dbReference type="Proteomes" id="UP000199501">
    <property type="component" value="Unassembled WGS sequence"/>
</dbReference>
<keyword evidence="3" id="KW-1185">Reference proteome</keyword>
<name>A0A1G6LK15_9PSEU</name>
<dbReference type="AlphaFoldDB" id="A0A1G6LK15"/>
<dbReference type="OrthoDB" id="3696817at2"/>
<reference evidence="3" key="1">
    <citation type="submission" date="2016-10" db="EMBL/GenBank/DDBJ databases">
        <authorList>
            <person name="Varghese N."/>
            <person name="Submissions S."/>
        </authorList>
    </citation>
    <scope>NUCLEOTIDE SEQUENCE [LARGE SCALE GENOMIC DNA]</scope>
    <source>
        <strain evidence="3">IBRC-M 10403</strain>
    </source>
</reference>
<dbReference type="EMBL" id="FMZZ01000002">
    <property type="protein sequence ID" value="SDC43337.1"/>
    <property type="molecule type" value="Genomic_DNA"/>
</dbReference>
<feature type="compositionally biased region" description="Basic and acidic residues" evidence="1">
    <location>
        <begin position="9"/>
        <end position="37"/>
    </location>
</feature>
<sequence>MTDTPIYDQIRKELRDKPDIGDPKPRTRQRSQPESREASAGAGVSVWALIDEHRSQRPGDAPSRRRP</sequence>
<evidence type="ECO:0000313" key="2">
    <source>
        <dbReference type="EMBL" id="SDC43337.1"/>
    </source>
</evidence>